<dbReference type="EMBL" id="KJ460501">
    <property type="protein sequence ID" value="AHX39508.1"/>
    <property type="molecule type" value="Genomic_DNA"/>
</dbReference>
<reference evidence="3 7" key="4">
    <citation type="submission" date="2017-02" db="EMBL/GenBank/DDBJ databases">
        <authorList>
            <person name="Svab D."/>
            <person name="Balint B."/>
            <person name="Maroti G."/>
            <person name="Vasarhelyi B."/>
            <person name="Horvath B."/>
            <person name="Toth I."/>
        </authorList>
    </citation>
    <scope>NUCLEOTIDE SEQUENCE [LARGE SCALE GENOMIC DNA]</scope>
    <source>
        <strain evidence="3">75/02</strain>
        <plasmid evidence="3 7">p75-02_2</plasmid>
    </source>
</reference>
<gene>
    <name evidence="2" type="primary">traL</name>
    <name evidence="2" type="ORF">BG81_032</name>
    <name evidence="3" type="ORF">BZ172_28825</name>
    <name evidence="5" type="ORF">SAMEA1569760_00674</name>
</gene>
<proteinExistence type="predicted"/>
<evidence type="ECO:0000313" key="7">
    <source>
        <dbReference type="Proteomes" id="UP000194501"/>
    </source>
</evidence>
<keyword evidence="2" id="KW-0614">Plasmid</keyword>
<dbReference type="RefSeq" id="WP_000797966.1">
    <property type="nucleotide sequence ID" value="NZ_CATNPJ010000078.1"/>
</dbReference>
<dbReference type="EMBL" id="KY174331">
    <property type="protein sequence ID" value="ASF89549.1"/>
    <property type="molecule type" value="Genomic_DNA"/>
</dbReference>
<evidence type="ECO:0000313" key="5">
    <source>
        <dbReference type="EMBL" id="SJG73959.1"/>
    </source>
</evidence>
<evidence type="ECO:0000259" key="1">
    <source>
        <dbReference type="Pfam" id="PF01656"/>
    </source>
</evidence>
<reference evidence="5 6" key="3">
    <citation type="submission" date="2017-01" db="EMBL/GenBank/DDBJ databases">
        <authorList>
            <consortium name="Pathogen Informatics"/>
        </authorList>
    </citation>
    <scope>NUCLEOTIDE SEQUENCE [LARGE SCALE GENOMIC DNA]</scope>
    <source>
        <strain evidence="5">Sh1405</strain>
        <strain evidence="6">sh1405</strain>
    </source>
</reference>
<dbReference type="Proteomes" id="UP000194501">
    <property type="component" value="Plasmid p75-02_2"/>
</dbReference>
<geneLocation type="plasmid" evidence="2">
    <name>p1081-CTXM</name>
</geneLocation>
<sequence>MKNSINFILQGKGGVGKSFATAILAQYFIDENHMDNIVVGDTDPVNTTTVKVKRLNADLIQITENSKVIQSKFDPMFESMLTNSQNTFVIDNGASTFLPLIQYFNDNCVMDMFEDVEQDVYIHTVIVGGQALADTLQGFEELKELVKGSKVKLIVWINEFQGIPALENIPLIETKFIEKNKDVIAGVVVIQDRKSDAFASDIKELTEKSLTLKEALESDHFGLMAKSRLKRVFNDIYKQLDSIYDDEHGE</sequence>
<feature type="domain" description="CobQ/CobB/MinD/ParA nucleotide binding" evidence="1">
    <location>
        <begin position="8"/>
        <end position="135"/>
    </location>
</feature>
<dbReference type="InterPro" id="IPR002586">
    <property type="entry name" value="CobQ/CobB/MinD/ParA_Nub-bd_dom"/>
</dbReference>
<reference evidence="4" key="2">
    <citation type="submission" date="2016-11" db="EMBL/GenBank/DDBJ databases">
        <title>Complete sequence of p1220-CTXM, a pKP048-related IncFIIK plasmid carrying blaCTX-M-14.</title>
        <authorList>
            <person name="Zhang D."/>
            <person name="Yin Z."/>
            <person name="Zhao Y."/>
            <person name="Feng J."/>
            <person name="Jiang X."/>
            <person name="Liang Q."/>
            <person name="Liang L."/>
            <person name="Zhan Z."/>
            <person name="Chen W."/>
            <person name="Wang J."/>
            <person name="Li J."/>
            <person name="Zhou D."/>
        </authorList>
    </citation>
    <scope>NUCLEOTIDE SEQUENCE</scope>
    <source>
        <strain evidence="4">1173</strain>
        <plasmid evidence="4">p1173-CTXM</plasmid>
    </source>
</reference>
<evidence type="ECO:0000313" key="3">
    <source>
        <dbReference type="EMBL" id="ARS09016.1"/>
    </source>
</evidence>
<evidence type="ECO:0000313" key="2">
    <source>
        <dbReference type="EMBL" id="AHX39508.1"/>
    </source>
</evidence>
<dbReference type="EMBL" id="FUBI01000011">
    <property type="protein sequence ID" value="SJG73959.1"/>
    <property type="molecule type" value="Genomic_DNA"/>
</dbReference>
<dbReference type="InterPro" id="IPR027417">
    <property type="entry name" value="P-loop_NTPase"/>
</dbReference>
<accession>A0A023PZ42</accession>
<protein>
    <submittedName>
        <fullName evidence="3 4">Protein TraL</fullName>
    </submittedName>
    <submittedName>
        <fullName evidence="2">TraL protein</fullName>
    </submittedName>
</protein>
<dbReference type="Proteomes" id="UP000188006">
    <property type="component" value="Unassembled WGS sequence"/>
</dbReference>
<geneLocation type="plasmid" evidence="4">
    <name>p1173-CTXM</name>
</geneLocation>
<dbReference type="EMBL" id="CP019690">
    <property type="protein sequence ID" value="ARS09016.1"/>
    <property type="molecule type" value="Genomic_DNA"/>
</dbReference>
<dbReference type="SUPFAM" id="SSF52540">
    <property type="entry name" value="P-loop containing nucleoside triphosphate hydrolases"/>
    <property type="match status" value="1"/>
</dbReference>
<organism evidence="2">
    <name type="scientific">Shigella sonnei</name>
    <dbReference type="NCBI Taxonomy" id="624"/>
    <lineage>
        <taxon>Bacteria</taxon>
        <taxon>Pseudomonadati</taxon>
        <taxon>Pseudomonadota</taxon>
        <taxon>Gammaproteobacteria</taxon>
        <taxon>Enterobacterales</taxon>
        <taxon>Enterobacteriaceae</taxon>
        <taxon>Shigella</taxon>
    </lineage>
</organism>
<name>A0A023PZ42_SHISO</name>
<evidence type="ECO:0000313" key="6">
    <source>
        <dbReference type="Proteomes" id="UP000188006"/>
    </source>
</evidence>
<geneLocation type="plasmid" evidence="3 7">
    <name>p75-02_2</name>
</geneLocation>
<dbReference type="AlphaFoldDB" id="A0A023PZ42"/>
<reference evidence="2" key="1">
    <citation type="submission" date="2014-02" db="EMBL/GenBank/DDBJ databases">
        <title>Plasmid-encoding extended-spectrum beta-lactamase CTX-M-55 in a clinical Shigella sonnei strain, China.</title>
        <authorList>
            <person name="Qu F."/>
            <person name="Ying Z."/>
            <person name="Zhang C."/>
            <person name="Chen Z."/>
            <person name="Bao C."/>
            <person name="Chen S."/>
            <person name="Cui E."/>
            <person name="Yang H."/>
            <person name="Liu C."/>
            <person name="Mao Y."/>
            <person name="Zhou D."/>
        </authorList>
    </citation>
    <scope>NUCLEOTIDE SEQUENCE</scope>
    <source>
        <strain evidence="2">#1081</strain>
        <plasmid evidence="2">p1081-CTXM</plasmid>
    </source>
</reference>
<evidence type="ECO:0000313" key="4">
    <source>
        <dbReference type="EMBL" id="ASF89549.1"/>
    </source>
</evidence>
<dbReference type="Pfam" id="PF01656">
    <property type="entry name" value="CbiA"/>
    <property type="match status" value="1"/>
</dbReference>